<feature type="region of interest" description="Disordered" evidence="5">
    <location>
        <begin position="363"/>
        <end position="387"/>
    </location>
</feature>
<dbReference type="GO" id="GO:0046210">
    <property type="term" value="P:nitric oxide catabolic process"/>
    <property type="evidence" value="ECO:0007669"/>
    <property type="project" value="TreeGrafter"/>
</dbReference>
<dbReference type="Gramene" id="CDF34041">
    <property type="protein sequence ID" value="CDF34041"/>
    <property type="gene ID" value="CHC_T00008774001"/>
</dbReference>
<dbReference type="EMBL" id="HG001669">
    <property type="protein sequence ID" value="CDF34041.1"/>
    <property type="molecule type" value="Genomic_DNA"/>
</dbReference>
<keyword evidence="2" id="KW-0479">Metal-binding</keyword>
<dbReference type="SUPFAM" id="SSF46458">
    <property type="entry name" value="Globin-like"/>
    <property type="match status" value="1"/>
</dbReference>
<dbReference type="InterPro" id="IPR000971">
    <property type="entry name" value="Globin"/>
</dbReference>
<dbReference type="GO" id="GO:0071500">
    <property type="term" value="P:cellular response to nitrosative stress"/>
    <property type="evidence" value="ECO:0007669"/>
    <property type="project" value="TreeGrafter"/>
</dbReference>
<comment type="similarity">
    <text evidence="4">Belongs to the globin family.</text>
</comment>
<dbReference type="Proteomes" id="UP000012073">
    <property type="component" value="Unassembled WGS sequence"/>
</dbReference>
<dbReference type="PROSITE" id="PS01033">
    <property type="entry name" value="GLOBIN"/>
    <property type="match status" value="1"/>
</dbReference>
<dbReference type="RefSeq" id="XP_005713860.1">
    <property type="nucleotide sequence ID" value="XM_005713803.1"/>
</dbReference>
<evidence type="ECO:0000256" key="3">
    <source>
        <dbReference type="ARBA" id="ARBA00023004"/>
    </source>
</evidence>
<dbReference type="KEGG" id="ccp:CHC_T00008774001"/>
<dbReference type="InterPro" id="IPR012292">
    <property type="entry name" value="Globin/Proto"/>
</dbReference>
<keyword evidence="4" id="KW-0561">Oxygen transport</keyword>
<evidence type="ECO:0000313" key="7">
    <source>
        <dbReference type="EMBL" id="CDF34041.1"/>
    </source>
</evidence>
<keyword evidence="1 4" id="KW-0349">Heme</keyword>
<feature type="domain" description="Globin" evidence="6">
    <location>
        <begin position="22"/>
        <end position="177"/>
    </location>
</feature>
<name>R7Q9J3_CHOCR</name>
<feature type="region of interest" description="Disordered" evidence="5">
    <location>
        <begin position="1"/>
        <end position="21"/>
    </location>
</feature>
<gene>
    <name evidence="7" type="ORF">CHC_T00008774001</name>
</gene>
<dbReference type="GeneID" id="17321576"/>
<evidence type="ECO:0000313" key="8">
    <source>
        <dbReference type="Proteomes" id="UP000012073"/>
    </source>
</evidence>
<evidence type="ECO:0000256" key="1">
    <source>
        <dbReference type="ARBA" id="ARBA00022617"/>
    </source>
</evidence>
<keyword evidence="7" id="KW-0223">Dioxygenase</keyword>
<keyword evidence="4" id="KW-0813">Transport</keyword>
<keyword evidence="8" id="KW-1185">Reference proteome</keyword>
<dbReference type="CDD" id="cd08922">
    <property type="entry name" value="FHb-globin"/>
    <property type="match status" value="1"/>
</dbReference>
<keyword evidence="7" id="KW-0560">Oxidoreductase</keyword>
<dbReference type="Gene3D" id="1.10.490.10">
    <property type="entry name" value="Globins"/>
    <property type="match status" value="1"/>
</dbReference>
<dbReference type="GO" id="GO:0019825">
    <property type="term" value="F:oxygen binding"/>
    <property type="evidence" value="ECO:0007669"/>
    <property type="project" value="InterPro"/>
</dbReference>
<dbReference type="GO" id="GO:0071949">
    <property type="term" value="F:FAD binding"/>
    <property type="evidence" value="ECO:0007669"/>
    <property type="project" value="TreeGrafter"/>
</dbReference>
<dbReference type="GO" id="GO:0046872">
    <property type="term" value="F:metal ion binding"/>
    <property type="evidence" value="ECO:0007669"/>
    <property type="project" value="UniProtKB-KW"/>
</dbReference>
<evidence type="ECO:0000256" key="2">
    <source>
        <dbReference type="ARBA" id="ARBA00022723"/>
    </source>
</evidence>
<dbReference type="PANTHER" id="PTHR43396">
    <property type="entry name" value="FLAVOHEMOPROTEIN"/>
    <property type="match status" value="1"/>
</dbReference>
<dbReference type="PANTHER" id="PTHR43396:SF3">
    <property type="entry name" value="FLAVOHEMOPROTEIN"/>
    <property type="match status" value="1"/>
</dbReference>
<sequence>MANLFMRNSLRNNAPPSTETPKLAESTLSLVVSSLPTFKANSKEIAIEMYRRIFHVAPSLKSLFSLDFLSVRSKSSSCPMSHHKLDIEISAQAQILADSILSFCANVNNMEAFNPVLTRICSKHVSRSVQAEHYVVVAKCFSEAVQQVIGDKISEEERGAWDKAVLFLADKLIKREKEIYERLETSAGAWKGFRSFQVSKINPVQNTSGISVVLTPKDHEKVAEFVSGQYVCLRAQTPEYGPVHRNIPLCPITESSLSSESPLSSYEVQLTIPAKKNDVDCLVNTDAVVFQHMKGGGEIQISAPVGGFVQHAKFAKSRATGGSYLRAGLAGKSALRDVSRVVALQGARSPLAVAVQGNLEDGISNPRIRRAGKPSEMRPSPLHRFQE</sequence>
<dbReference type="GO" id="GO:0008941">
    <property type="term" value="F:nitric oxide dioxygenase NAD(P)H activity"/>
    <property type="evidence" value="ECO:0007669"/>
    <property type="project" value="TreeGrafter"/>
</dbReference>
<evidence type="ECO:0000256" key="4">
    <source>
        <dbReference type="RuleBase" id="RU000356"/>
    </source>
</evidence>
<dbReference type="Pfam" id="PF00042">
    <property type="entry name" value="Globin"/>
    <property type="match status" value="1"/>
</dbReference>
<organism evidence="7 8">
    <name type="scientific">Chondrus crispus</name>
    <name type="common">Carrageen Irish moss</name>
    <name type="synonym">Polymorpha crispa</name>
    <dbReference type="NCBI Taxonomy" id="2769"/>
    <lineage>
        <taxon>Eukaryota</taxon>
        <taxon>Rhodophyta</taxon>
        <taxon>Florideophyceae</taxon>
        <taxon>Rhodymeniophycidae</taxon>
        <taxon>Gigartinales</taxon>
        <taxon>Gigartinaceae</taxon>
        <taxon>Chondrus</taxon>
    </lineage>
</organism>
<proteinExistence type="inferred from homology"/>
<keyword evidence="3" id="KW-0408">Iron</keyword>
<dbReference type="GO" id="GO:0020037">
    <property type="term" value="F:heme binding"/>
    <property type="evidence" value="ECO:0007669"/>
    <property type="project" value="InterPro"/>
</dbReference>
<dbReference type="OMA" id="DEWICAG"/>
<feature type="compositionally biased region" description="Polar residues" evidence="5">
    <location>
        <begin position="9"/>
        <end position="20"/>
    </location>
</feature>
<dbReference type="AlphaFoldDB" id="R7Q9J3"/>
<accession>R7Q9J3</accession>
<evidence type="ECO:0000256" key="5">
    <source>
        <dbReference type="SAM" id="MobiDB-lite"/>
    </source>
</evidence>
<dbReference type="GO" id="GO:0005344">
    <property type="term" value="F:oxygen carrier activity"/>
    <property type="evidence" value="ECO:0007669"/>
    <property type="project" value="UniProtKB-KW"/>
</dbReference>
<evidence type="ECO:0000259" key="6">
    <source>
        <dbReference type="PROSITE" id="PS01033"/>
    </source>
</evidence>
<dbReference type="OrthoDB" id="436496at2759"/>
<reference evidence="8" key="1">
    <citation type="journal article" date="2013" name="Proc. Natl. Acad. Sci. U.S.A.">
        <title>Genome structure and metabolic features in the red seaweed Chondrus crispus shed light on evolution of the Archaeplastida.</title>
        <authorList>
            <person name="Collen J."/>
            <person name="Porcel B."/>
            <person name="Carre W."/>
            <person name="Ball S.G."/>
            <person name="Chaparro C."/>
            <person name="Tonon T."/>
            <person name="Barbeyron T."/>
            <person name="Michel G."/>
            <person name="Noel B."/>
            <person name="Valentin K."/>
            <person name="Elias M."/>
            <person name="Artiguenave F."/>
            <person name="Arun A."/>
            <person name="Aury J.M."/>
            <person name="Barbosa-Neto J.F."/>
            <person name="Bothwell J.H."/>
            <person name="Bouget F.Y."/>
            <person name="Brillet L."/>
            <person name="Cabello-Hurtado F."/>
            <person name="Capella-Gutierrez S."/>
            <person name="Charrier B."/>
            <person name="Cladiere L."/>
            <person name="Cock J.M."/>
            <person name="Coelho S.M."/>
            <person name="Colleoni C."/>
            <person name="Czjzek M."/>
            <person name="Da Silva C."/>
            <person name="Delage L."/>
            <person name="Denoeud F."/>
            <person name="Deschamps P."/>
            <person name="Dittami S.M."/>
            <person name="Gabaldon T."/>
            <person name="Gachon C.M."/>
            <person name="Groisillier A."/>
            <person name="Herve C."/>
            <person name="Jabbari K."/>
            <person name="Katinka M."/>
            <person name="Kloareg B."/>
            <person name="Kowalczyk N."/>
            <person name="Labadie K."/>
            <person name="Leblanc C."/>
            <person name="Lopez P.J."/>
            <person name="McLachlan D.H."/>
            <person name="Meslet-Cladiere L."/>
            <person name="Moustafa A."/>
            <person name="Nehr Z."/>
            <person name="Nyvall Collen P."/>
            <person name="Panaud O."/>
            <person name="Partensky F."/>
            <person name="Poulain J."/>
            <person name="Rensing S.A."/>
            <person name="Rousvoal S."/>
            <person name="Samson G."/>
            <person name="Symeonidi A."/>
            <person name="Weissenbach J."/>
            <person name="Zambounis A."/>
            <person name="Wincker P."/>
            <person name="Boyen C."/>
        </authorList>
    </citation>
    <scope>NUCLEOTIDE SEQUENCE [LARGE SCALE GENOMIC DNA]</scope>
    <source>
        <strain evidence="8">cv. Stackhouse</strain>
    </source>
</reference>
<protein>
    <submittedName>
        <fullName evidence="7">Flavohemoglobinprotein Hemoglobin-like protein putative Nitric oxide dioxygenase</fullName>
    </submittedName>
</protein>
<dbReference type="InterPro" id="IPR009050">
    <property type="entry name" value="Globin-like_sf"/>
</dbReference>
<dbReference type="STRING" id="2769.R7Q9J3"/>
<dbReference type="Gene3D" id="2.40.30.10">
    <property type="entry name" value="Translation factors"/>
    <property type="match status" value="1"/>
</dbReference>